<feature type="signal peptide" evidence="1">
    <location>
        <begin position="1"/>
        <end position="25"/>
    </location>
</feature>
<evidence type="ECO:0008006" key="4">
    <source>
        <dbReference type="Google" id="ProtNLM"/>
    </source>
</evidence>
<proteinExistence type="predicted"/>
<sequence>MSARLTRYGAFLGTALAIASLLALAGPAVTAEAASYCSGRVVRTVPFSGGEVVVHKKAGYVCAATVARRSGPRRAMSVGVQARGNREVLDRGRYRSHAGPVVVHAGNRCVRVSGSVGGRSVRSGWIMC</sequence>
<comment type="caution">
    <text evidence="2">The sequence shown here is derived from an EMBL/GenBank/DDBJ whole genome shotgun (WGS) entry which is preliminary data.</text>
</comment>
<protein>
    <recommendedName>
        <fullName evidence="4">Secreted protein</fullName>
    </recommendedName>
</protein>
<dbReference type="STRING" id="1048205.AB852_32165"/>
<accession>A0A1Q4V0W9</accession>
<evidence type="ECO:0000313" key="2">
    <source>
        <dbReference type="EMBL" id="OKH91390.1"/>
    </source>
</evidence>
<evidence type="ECO:0000256" key="1">
    <source>
        <dbReference type="SAM" id="SignalP"/>
    </source>
</evidence>
<organism evidence="2 3">
    <name type="scientific">Streptomyces uncialis</name>
    <dbReference type="NCBI Taxonomy" id="1048205"/>
    <lineage>
        <taxon>Bacteria</taxon>
        <taxon>Bacillati</taxon>
        <taxon>Actinomycetota</taxon>
        <taxon>Actinomycetes</taxon>
        <taxon>Kitasatosporales</taxon>
        <taxon>Streptomycetaceae</taxon>
        <taxon>Streptomyces</taxon>
    </lineage>
</organism>
<evidence type="ECO:0000313" key="3">
    <source>
        <dbReference type="Proteomes" id="UP000186455"/>
    </source>
</evidence>
<gene>
    <name evidence="2" type="ORF">AB852_32165</name>
</gene>
<dbReference type="Proteomes" id="UP000186455">
    <property type="component" value="Unassembled WGS sequence"/>
</dbReference>
<keyword evidence="1" id="KW-0732">Signal</keyword>
<dbReference type="EMBL" id="LFBV01000010">
    <property type="protein sequence ID" value="OKH91390.1"/>
    <property type="molecule type" value="Genomic_DNA"/>
</dbReference>
<keyword evidence="3" id="KW-1185">Reference proteome</keyword>
<reference evidence="2 3" key="1">
    <citation type="submission" date="2015-06" db="EMBL/GenBank/DDBJ databases">
        <title>Cloning and characterization of the uncialamcin biosynthetic gene cluster.</title>
        <authorList>
            <person name="Yan X."/>
            <person name="Huang T."/>
            <person name="Ge H."/>
            <person name="Shen B."/>
        </authorList>
    </citation>
    <scope>NUCLEOTIDE SEQUENCE [LARGE SCALE GENOMIC DNA]</scope>
    <source>
        <strain evidence="2 3">DCA2648</strain>
    </source>
</reference>
<dbReference type="AlphaFoldDB" id="A0A1Q4V0W9"/>
<name>A0A1Q4V0W9_9ACTN</name>
<feature type="chain" id="PRO_5038924965" description="Secreted protein" evidence="1">
    <location>
        <begin position="26"/>
        <end position="128"/>
    </location>
</feature>